<gene>
    <name evidence="2" type="ORF">HYPSUDRAFT_409393</name>
</gene>
<keyword evidence="3" id="KW-1185">Reference proteome</keyword>
<name>A0A0D2PAL6_HYPSF</name>
<dbReference type="AlphaFoldDB" id="A0A0D2PAL6"/>
<sequence>MHRPGHVGSARRRQLCGLTTTADGGCAHPASGVALRRRHQRRTFGGQRPFLRRRIGRVCGNHHAVEAGSDSWGTSESGFSPACEHQAKSVR</sequence>
<organism evidence="2 3">
    <name type="scientific">Hypholoma sublateritium (strain FD-334 SS-4)</name>
    <dbReference type="NCBI Taxonomy" id="945553"/>
    <lineage>
        <taxon>Eukaryota</taxon>
        <taxon>Fungi</taxon>
        <taxon>Dikarya</taxon>
        <taxon>Basidiomycota</taxon>
        <taxon>Agaricomycotina</taxon>
        <taxon>Agaricomycetes</taxon>
        <taxon>Agaricomycetidae</taxon>
        <taxon>Agaricales</taxon>
        <taxon>Agaricineae</taxon>
        <taxon>Strophariaceae</taxon>
        <taxon>Hypholoma</taxon>
    </lineage>
</organism>
<dbReference type="EMBL" id="KN817531">
    <property type="protein sequence ID" value="KJA25621.1"/>
    <property type="molecule type" value="Genomic_DNA"/>
</dbReference>
<proteinExistence type="predicted"/>
<dbReference type="Proteomes" id="UP000054270">
    <property type="component" value="Unassembled WGS sequence"/>
</dbReference>
<feature type="region of interest" description="Disordered" evidence="1">
    <location>
        <begin position="66"/>
        <end position="91"/>
    </location>
</feature>
<evidence type="ECO:0000256" key="1">
    <source>
        <dbReference type="SAM" id="MobiDB-lite"/>
    </source>
</evidence>
<protein>
    <submittedName>
        <fullName evidence="2">Uncharacterized protein</fullName>
    </submittedName>
</protein>
<accession>A0A0D2PAL6</accession>
<evidence type="ECO:0000313" key="3">
    <source>
        <dbReference type="Proteomes" id="UP000054270"/>
    </source>
</evidence>
<reference evidence="3" key="1">
    <citation type="submission" date="2014-04" db="EMBL/GenBank/DDBJ databases">
        <title>Evolutionary Origins and Diversification of the Mycorrhizal Mutualists.</title>
        <authorList>
            <consortium name="DOE Joint Genome Institute"/>
            <consortium name="Mycorrhizal Genomics Consortium"/>
            <person name="Kohler A."/>
            <person name="Kuo A."/>
            <person name="Nagy L.G."/>
            <person name="Floudas D."/>
            <person name="Copeland A."/>
            <person name="Barry K.W."/>
            <person name="Cichocki N."/>
            <person name="Veneault-Fourrey C."/>
            <person name="LaButti K."/>
            <person name="Lindquist E.A."/>
            <person name="Lipzen A."/>
            <person name="Lundell T."/>
            <person name="Morin E."/>
            <person name="Murat C."/>
            <person name="Riley R."/>
            <person name="Ohm R."/>
            <person name="Sun H."/>
            <person name="Tunlid A."/>
            <person name="Henrissat B."/>
            <person name="Grigoriev I.V."/>
            <person name="Hibbett D.S."/>
            <person name="Martin F."/>
        </authorList>
    </citation>
    <scope>NUCLEOTIDE SEQUENCE [LARGE SCALE GENOMIC DNA]</scope>
    <source>
        <strain evidence="3">FD-334 SS-4</strain>
    </source>
</reference>
<evidence type="ECO:0000313" key="2">
    <source>
        <dbReference type="EMBL" id="KJA25621.1"/>
    </source>
</evidence>